<dbReference type="OrthoDB" id="9771863at2"/>
<dbReference type="Pfam" id="PF00005">
    <property type="entry name" value="ABC_tran"/>
    <property type="match status" value="2"/>
</dbReference>
<name>A0A7X2J0Q5_9BACI</name>
<dbReference type="PANTHER" id="PTHR43790:SF2">
    <property type="entry name" value="AUTOINDUCER 2 IMPORT ATP-BINDING PROTEIN LSRA"/>
    <property type="match status" value="1"/>
</dbReference>
<feature type="region of interest" description="Disordered" evidence="10">
    <location>
        <begin position="496"/>
        <end position="517"/>
    </location>
</feature>
<sequence length="517" mass="56043">MHALEMKQICKAFEENSVLKNVDFTVKKGVVHALLGMNGAGKSTLMKILSGDYQPDSGKIFLSGKEVSFSSPQDAKTSGIGILVQEVDTSLFPELPVFENLADMPNEDFLISVSRQKSNAIKLVNSIGLSIKVEQLVQDCSLQEKQLILLAKILSSSSDLIILDEPTAPLSQSETSVLFNIIKMLKKSGTAIIYISHRLSEIKEICDSVTILRDGVTAYTNSVAATDIPVMIKEMTGSQSGLKGAAGKSSVNEEKLSLKVRNLSIPQKQTAVDFTVHSGEIVGIAGLVGAGKTELAQALYGLSGEKVSLEVEGKAVSVSSPSDAISAGICLIPEERRRQGLFIKHSVAENITSQILKKLSAAGWVNNRKQRNEAEGLMKQLTITPQSTSIAARYLSGGNQQKVVIGKWLKTDSSVYLFDEPTKGIDIAAKQEVFDIIGSLAKSGKSILYFTSEWQELLEVADRILIMYNGKMVKELSCRETSLEEIIYYASGGDQSGTNRTSDNKETYERKSSSVSI</sequence>
<organism evidence="12 13">
    <name type="scientific">Metabacillus lacus</name>
    <dbReference type="NCBI Taxonomy" id="1983721"/>
    <lineage>
        <taxon>Bacteria</taxon>
        <taxon>Bacillati</taxon>
        <taxon>Bacillota</taxon>
        <taxon>Bacilli</taxon>
        <taxon>Bacillales</taxon>
        <taxon>Bacillaceae</taxon>
        <taxon>Metabacillus</taxon>
    </lineage>
</organism>
<gene>
    <name evidence="12" type="ORF">GJU40_14245</name>
</gene>
<comment type="similarity">
    <text evidence="2">Belongs to the ABC transporter superfamily. AI-2 autoinducer porter (TC 3.A.1.2.8) family.</text>
</comment>
<comment type="subcellular location">
    <subcellularLocation>
        <location evidence="1">Cell inner membrane</location>
        <topology evidence="1">Peripheral membrane protein</topology>
    </subcellularLocation>
</comment>
<dbReference type="RefSeq" id="WP_154308771.1">
    <property type="nucleotide sequence ID" value="NZ_WKKI01000031.1"/>
</dbReference>
<dbReference type="PROSITE" id="PS50893">
    <property type="entry name" value="ABC_TRANSPORTER_2"/>
    <property type="match status" value="1"/>
</dbReference>
<dbReference type="EMBL" id="WKKI01000031">
    <property type="protein sequence ID" value="MRX73305.1"/>
    <property type="molecule type" value="Genomic_DNA"/>
</dbReference>
<dbReference type="PANTHER" id="PTHR43790">
    <property type="entry name" value="CARBOHYDRATE TRANSPORT ATP-BINDING PROTEIN MG119-RELATED"/>
    <property type="match status" value="1"/>
</dbReference>
<dbReference type="SUPFAM" id="SSF52540">
    <property type="entry name" value="P-loop containing nucleoside triphosphate hydrolases"/>
    <property type="match status" value="2"/>
</dbReference>
<proteinExistence type="inferred from homology"/>
<comment type="catalytic activity">
    <reaction evidence="9">
        <text>ATP + H2O + (2R,4S)-2-methyl-2,3,3,4-tetrahydroxytetrahydrofuran-[AI-2-binding protein]Side 1 = ADP + phosphate + (2R,4S)-2-methyl-2,3,3,4-tetrahydroxytetrahydrofuranSide 2 + [AI-2-binding protein]Side 1.</text>
        <dbReference type="EC" id="7.6.2.13"/>
    </reaction>
</comment>
<dbReference type="CDD" id="cd03216">
    <property type="entry name" value="ABC_Carb_Monos_I"/>
    <property type="match status" value="1"/>
</dbReference>
<dbReference type="InterPro" id="IPR003439">
    <property type="entry name" value="ABC_transporter-like_ATP-bd"/>
</dbReference>
<evidence type="ECO:0000256" key="6">
    <source>
        <dbReference type="ARBA" id="ARBA00022840"/>
    </source>
</evidence>
<dbReference type="InterPro" id="IPR050107">
    <property type="entry name" value="ABC_carbohydrate_import_ATPase"/>
</dbReference>
<dbReference type="PROSITE" id="PS00211">
    <property type="entry name" value="ABC_TRANSPORTER_1"/>
    <property type="match status" value="1"/>
</dbReference>
<dbReference type="InterPro" id="IPR003593">
    <property type="entry name" value="AAA+_ATPase"/>
</dbReference>
<evidence type="ECO:0000256" key="5">
    <source>
        <dbReference type="ARBA" id="ARBA00022741"/>
    </source>
</evidence>
<comment type="subunit">
    <text evidence="3">The complex is composed of two ATP-binding proteins (LsrA), two transmembrane proteins (LsrC and LsrD) and a solute-binding protein (LsrB).</text>
</comment>
<dbReference type="InterPro" id="IPR017871">
    <property type="entry name" value="ABC_transporter-like_CS"/>
</dbReference>
<evidence type="ECO:0000256" key="3">
    <source>
        <dbReference type="ARBA" id="ARBA00011262"/>
    </source>
</evidence>
<keyword evidence="13" id="KW-1185">Reference proteome</keyword>
<evidence type="ECO:0000313" key="13">
    <source>
        <dbReference type="Proteomes" id="UP000448867"/>
    </source>
</evidence>
<dbReference type="Proteomes" id="UP000448867">
    <property type="component" value="Unassembled WGS sequence"/>
</dbReference>
<feature type="compositionally biased region" description="Basic and acidic residues" evidence="10">
    <location>
        <begin position="502"/>
        <end position="517"/>
    </location>
</feature>
<dbReference type="EC" id="7.6.2.13" evidence="8"/>
<dbReference type="GO" id="GO:0005524">
    <property type="term" value="F:ATP binding"/>
    <property type="evidence" value="ECO:0007669"/>
    <property type="project" value="UniProtKB-KW"/>
</dbReference>
<dbReference type="SMART" id="SM00382">
    <property type="entry name" value="AAA"/>
    <property type="match status" value="2"/>
</dbReference>
<evidence type="ECO:0000256" key="2">
    <source>
        <dbReference type="ARBA" id="ARBA00009404"/>
    </source>
</evidence>
<comment type="function">
    <text evidence="7">Part of the ABC transporter complex LsrABCD involved in autoinducer 2 (AI-2) import. Responsible for energy coupling to the transport system.</text>
</comment>
<keyword evidence="5" id="KW-0547">Nucleotide-binding</keyword>
<evidence type="ECO:0000259" key="11">
    <source>
        <dbReference type="PROSITE" id="PS50893"/>
    </source>
</evidence>
<reference evidence="12 13" key="1">
    <citation type="submission" date="2019-11" db="EMBL/GenBank/DDBJ databases">
        <title>Bacillus lacus genome.</title>
        <authorList>
            <person name="Allen C.J."/>
            <person name="Newman J.D."/>
        </authorList>
    </citation>
    <scope>NUCLEOTIDE SEQUENCE [LARGE SCALE GENOMIC DNA]</scope>
    <source>
        <strain evidence="12 13">KCTC 33946</strain>
    </source>
</reference>
<feature type="domain" description="ABC transporter" evidence="11">
    <location>
        <begin position="4"/>
        <end position="494"/>
    </location>
</feature>
<dbReference type="GO" id="GO:0016887">
    <property type="term" value="F:ATP hydrolysis activity"/>
    <property type="evidence" value="ECO:0007669"/>
    <property type="project" value="InterPro"/>
</dbReference>
<evidence type="ECO:0000256" key="4">
    <source>
        <dbReference type="ARBA" id="ARBA00019459"/>
    </source>
</evidence>
<dbReference type="Gene3D" id="3.40.50.300">
    <property type="entry name" value="P-loop containing nucleotide triphosphate hydrolases"/>
    <property type="match status" value="2"/>
</dbReference>
<keyword evidence="6 12" id="KW-0067">ATP-binding</keyword>
<dbReference type="GO" id="GO:0005886">
    <property type="term" value="C:plasma membrane"/>
    <property type="evidence" value="ECO:0007669"/>
    <property type="project" value="UniProtKB-SubCell"/>
</dbReference>
<dbReference type="InterPro" id="IPR027417">
    <property type="entry name" value="P-loop_NTPase"/>
</dbReference>
<evidence type="ECO:0000256" key="9">
    <source>
        <dbReference type="ARBA" id="ARBA00034076"/>
    </source>
</evidence>
<evidence type="ECO:0000256" key="7">
    <source>
        <dbReference type="ARBA" id="ARBA00023747"/>
    </source>
</evidence>
<evidence type="ECO:0000313" key="12">
    <source>
        <dbReference type="EMBL" id="MRX73305.1"/>
    </source>
</evidence>
<dbReference type="AlphaFoldDB" id="A0A7X2J0Q5"/>
<dbReference type="CDD" id="cd03215">
    <property type="entry name" value="ABC_Carb_Monos_II"/>
    <property type="match status" value="1"/>
</dbReference>
<evidence type="ECO:0000256" key="10">
    <source>
        <dbReference type="SAM" id="MobiDB-lite"/>
    </source>
</evidence>
<comment type="caution">
    <text evidence="12">The sequence shown here is derived from an EMBL/GenBank/DDBJ whole genome shotgun (WGS) entry which is preliminary data.</text>
</comment>
<evidence type="ECO:0000256" key="8">
    <source>
        <dbReference type="ARBA" id="ARBA00023798"/>
    </source>
</evidence>
<accession>A0A7X2J0Q5</accession>
<evidence type="ECO:0000256" key="1">
    <source>
        <dbReference type="ARBA" id="ARBA00004417"/>
    </source>
</evidence>
<protein>
    <recommendedName>
        <fullName evidence="4">Autoinducer 2 import ATP-binding protein LsrA</fullName>
        <ecNumber evidence="8">7.6.2.13</ecNumber>
    </recommendedName>
</protein>